<dbReference type="AlphaFoldDB" id="A0A2K4MQN6"/>
<proteinExistence type="predicted"/>
<protein>
    <submittedName>
        <fullName evidence="1">Uncharacterized protein</fullName>
    </submittedName>
</protein>
<evidence type="ECO:0000313" key="1">
    <source>
        <dbReference type="EMBL" id="POA99368.1"/>
    </source>
</evidence>
<evidence type="ECO:0000313" key="2">
    <source>
        <dbReference type="Proteomes" id="UP000236416"/>
    </source>
</evidence>
<dbReference type="RefSeq" id="WP_103318782.1">
    <property type="nucleotide sequence ID" value="NZ_PPTF01000022.1"/>
</dbReference>
<sequence length="149" mass="16047">MDRQQIPLLINYASNPNCLGVARLAAGGIVGHARRGDENLCAATLSLLLDMAQINVGVINDVLELTCELRRRGWDVIRTPDTAESGNDLLSSGDIGVLISTCHNHMYLVVNAGDQAEPEVADSQSLCPYPRRVMGGNAVPQTTFFLRAT</sequence>
<dbReference type="EMBL" id="PPTF01000022">
    <property type="protein sequence ID" value="POA99368.1"/>
    <property type="molecule type" value="Genomic_DNA"/>
</dbReference>
<accession>A0A2K4MQN6</accession>
<organism evidence="1 2">
    <name type="scientific">Chromobacterium sinusclupearum</name>
    <dbReference type="NCBI Taxonomy" id="2077146"/>
    <lineage>
        <taxon>Bacteria</taxon>
        <taxon>Pseudomonadati</taxon>
        <taxon>Pseudomonadota</taxon>
        <taxon>Betaproteobacteria</taxon>
        <taxon>Neisseriales</taxon>
        <taxon>Chromobacteriaceae</taxon>
        <taxon>Chromobacterium</taxon>
    </lineage>
</organism>
<dbReference type="Proteomes" id="UP000236416">
    <property type="component" value="Unassembled WGS sequence"/>
</dbReference>
<comment type="caution">
    <text evidence="1">The sequence shown here is derived from an EMBL/GenBank/DDBJ whole genome shotgun (WGS) entry which is preliminary data.</text>
</comment>
<gene>
    <name evidence="1" type="ORF">C2134_07285</name>
</gene>
<name>A0A2K4MQN6_9NEIS</name>
<reference evidence="1 2" key="1">
    <citation type="submission" date="2018-01" db="EMBL/GenBank/DDBJ databases">
        <title>Genomic Sequence of Chromobacterium MWU13-2610 from wild cranberry bogs within the Cape Cod National Seashore.</title>
        <authorList>
            <person name="O'Hara-Hanley K."/>
            <person name="Soby S."/>
            <person name="Harrison A."/>
        </authorList>
    </citation>
    <scope>NUCLEOTIDE SEQUENCE [LARGE SCALE GENOMIC DNA]</scope>
    <source>
        <strain evidence="1 2">MWU13-2610</strain>
    </source>
</reference>
<keyword evidence="2" id="KW-1185">Reference proteome</keyword>